<evidence type="ECO:0000256" key="1">
    <source>
        <dbReference type="SAM" id="MobiDB-lite"/>
    </source>
</evidence>
<reference evidence="2 3" key="1">
    <citation type="journal article" date="2016" name="Nat. Commun.">
        <title>Extremotolerant tardigrade genome and improved radiotolerance of human cultured cells by tardigrade-unique protein.</title>
        <authorList>
            <person name="Hashimoto T."/>
            <person name="Horikawa D.D."/>
            <person name="Saito Y."/>
            <person name="Kuwahara H."/>
            <person name="Kozuka-Hata H."/>
            <person name="Shin-I T."/>
            <person name="Minakuchi Y."/>
            <person name="Ohishi K."/>
            <person name="Motoyama A."/>
            <person name="Aizu T."/>
            <person name="Enomoto A."/>
            <person name="Kondo K."/>
            <person name="Tanaka S."/>
            <person name="Hara Y."/>
            <person name="Koshikawa S."/>
            <person name="Sagara H."/>
            <person name="Miura T."/>
            <person name="Yokobori S."/>
            <person name="Miyagawa K."/>
            <person name="Suzuki Y."/>
            <person name="Kubo T."/>
            <person name="Oyama M."/>
            <person name="Kohara Y."/>
            <person name="Fujiyama A."/>
            <person name="Arakawa K."/>
            <person name="Katayama T."/>
            <person name="Toyoda A."/>
            <person name="Kunieda T."/>
        </authorList>
    </citation>
    <scope>NUCLEOTIDE SEQUENCE [LARGE SCALE GENOMIC DNA]</scope>
    <source>
        <strain evidence="2 3">YOKOZUNA-1</strain>
    </source>
</reference>
<dbReference type="AlphaFoldDB" id="A0A1D1VIV5"/>
<proteinExistence type="predicted"/>
<evidence type="ECO:0000313" key="2">
    <source>
        <dbReference type="EMBL" id="GAV00736.1"/>
    </source>
</evidence>
<keyword evidence="3" id="KW-1185">Reference proteome</keyword>
<protein>
    <submittedName>
        <fullName evidence="2">Uncharacterized protein</fullName>
    </submittedName>
</protein>
<evidence type="ECO:0000313" key="3">
    <source>
        <dbReference type="Proteomes" id="UP000186922"/>
    </source>
</evidence>
<dbReference type="Proteomes" id="UP000186922">
    <property type="component" value="Unassembled WGS sequence"/>
</dbReference>
<comment type="caution">
    <text evidence="2">The sequence shown here is derived from an EMBL/GenBank/DDBJ whole genome shotgun (WGS) entry which is preliminary data.</text>
</comment>
<feature type="compositionally biased region" description="Low complexity" evidence="1">
    <location>
        <begin position="244"/>
        <end position="259"/>
    </location>
</feature>
<dbReference type="EMBL" id="BDGG01000006">
    <property type="protein sequence ID" value="GAV00736.1"/>
    <property type="molecule type" value="Genomic_DNA"/>
</dbReference>
<gene>
    <name evidence="2" type="primary">RvY_11540-1</name>
    <name evidence="2" type="synonym">RvY_11540.1</name>
    <name evidence="2" type="ORF">RvY_11540</name>
</gene>
<feature type="compositionally biased region" description="Basic residues" evidence="1">
    <location>
        <begin position="262"/>
        <end position="277"/>
    </location>
</feature>
<organism evidence="2 3">
    <name type="scientific">Ramazzottius varieornatus</name>
    <name type="common">Water bear</name>
    <name type="synonym">Tardigrade</name>
    <dbReference type="NCBI Taxonomy" id="947166"/>
    <lineage>
        <taxon>Eukaryota</taxon>
        <taxon>Metazoa</taxon>
        <taxon>Ecdysozoa</taxon>
        <taxon>Tardigrada</taxon>
        <taxon>Eutardigrada</taxon>
        <taxon>Parachela</taxon>
        <taxon>Hypsibioidea</taxon>
        <taxon>Ramazzottiidae</taxon>
        <taxon>Ramazzottius</taxon>
    </lineage>
</organism>
<name>A0A1D1VIV5_RAMVA</name>
<feature type="region of interest" description="Disordered" evidence="1">
    <location>
        <begin position="166"/>
        <end position="277"/>
    </location>
</feature>
<accession>A0A1D1VIV5</accession>
<sequence>MADNISCCAACANNTNQSTHQAVGRWKERTSSFPFDTKLLRGTVNPHLEIVEETEVGSDEHFADITKILREKIGLTENETTSCLLEIRRIMTGESVGSVVALEFHKNFLRSAPQKKRREKESRLDVSNGSILTESSYISAKKAAIEKNSGKAKGLRSRKRSIELVVESATDSEDESPTNQGYPCKATPKRQRKTAKQVAAEIANDVSAPPPNINSTADVPEGHVPKARAKRDKARAETARVPKKVPSASASKSKAKTTPLPKLKHKVSAVKSKSKNN</sequence>